<evidence type="ECO:0000313" key="2">
    <source>
        <dbReference type="Proteomes" id="UP000275777"/>
    </source>
</evidence>
<gene>
    <name evidence="1" type="ORF">NCTC9695_03146</name>
</gene>
<protein>
    <submittedName>
        <fullName evidence="1">Uncharacterized protein</fullName>
    </submittedName>
</protein>
<reference evidence="1 2" key="1">
    <citation type="submission" date="2018-12" db="EMBL/GenBank/DDBJ databases">
        <authorList>
            <consortium name="Pathogen Informatics"/>
        </authorList>
    </citation>
    <scope>NUCLEOTIDE SEQUENCE [LARGE SCALE GENOMIC DNA]</scope>
    <source>
        <strain evidence="1 2">NCTC9695</strain>
    </source>
</reference>
<name>A0A3S4IG48_CHRVL</name>
<dbReference type="EMBL" id="LR134182">
    <property type="protein sequence ID" value="VEB42696.1"/>
    <property type="molecule type" value="Genomic_DNA"/>
</dbReference>
<sequence>MFKLAVFEKDSDNFTDGYVFWNWLNREPSTLRPRSSA</sequence>
<dbReference type="AlphaFoldDB" id="A0A3S4IG48"/>
<evidence type="ECO:0000313" key="1">
    <source>
        <dbReference type="EMBL" id="VEB42696.1"/>
    </source>
</evidence>
<organism evidence="1 2">
    <name type="scientific">Chromobacterium violaceum</name>
    <dbReference type="NCBI Taxonomy" id="536"/>
    <lineage>
        <taxon>Bacteria</taxon>
        <taxon>Pseudomonadati</taxon>
        <taxon>Pseudomonadota</taxon>
        <taxon>Betaproteobacteria</taxon>
        <taxon>Neisseriales</taxon>
        <taxon>Chromobacteriaceae</taxon>
        <taxon>Chromobacterium</taxon>
    </lineage>
</organism>
<proteinExistence type="predicted"/>
<accession>A0A3S4IG48</accession>
<dbReference type="Proteomes" id="UP000275777">
    <property type="component" value="Chromosome"/>
</dbReference>